<dbReference type="PANTHER" id="PTHR12110">
    <property type="entry name" value="HYDROXYPYRUVATE ISOMERASE"/>
    <property type="match status" value="1"/>
</dbReference>
<accession>A0A0F4LNM0</accession>
<gene>
    <name evidence="2" type="ORF">JF75_02600</name>
</gene>
<keyword evidence="3" id="KW-1185">Reference proteome</keyword>
<evidence type="ECO:0000313" key="3">
    <source>
        <dbReference type="Proteomes" id="UP000033612"/>
    </source>
</evidence>
<proteinExistence type="predicted"/>
<dbReference type="HOGENOM" id="CLU_067093_0_0_9"/>
<dbReference type="Gene3D" id="3.20.20.150">
    <property type="entry name" value="Divalent-metal-dependent TIM barrel enzymes"/>
    <property type="match status" value="1"/>
</dbReference>
<dbReference type="InterPro" id="IPR036237">
    <property type="entry name" value="Xyl_isomerase-like_sf"/>
</dbReference>
<dbReference type="EMBL" id="JXLH01000003">
    <property type="protein sequence ID" value="KJY59903.1"/>
    <property type="molecule type" value="Genomic_DNA"/>
</dbReference>
<dbReference type="PANTHER" id="PTHR12110:SF21">
    <property type="entry name" value="XYLOSE ISOMERASE-LIKE TIM BARREL DOMAIN-CONTAINING PROTEIN"/>
    <property type="match status" value="1"/>
</dbReference>
<dbReference type="SUPFAM" id="SSF51658">
    <property type="entry name" value="Xylose isomerase-like"/>
    <property type="match status" value="1"/>
</dbReference>
<name>A0A0F4LNM0_9LACO</name>
<dbReference type="Pfam" id="PF01261">
    <property type="entry name" value="AP_endonuc_2"/>
    <property type="match status" value="1"/>
</dbReference>
<evidence type="ECO:0000313" key="2">
    <source>
        <dbReference type="EMBL" id="KJY59903.1"/>
    </source>
</evidence>
<feature type="domain" description="Xylose isomerase-like TIM barrel" evidence="1">
    <location>
        <begin position="24"/>
        <end position="255"/>
    </location>
</feature>
<dbReference type="RefSeq" id="WP_046331525.1">
    <property type="nucleotide sequence ID" value="NZ_JBHTBO010000007.1"/>
</dbReference>
<dbReference type="PATRIC" id="fig|1218506.3.peg.299"/>
<comment type="caution">
    <text evidence="2">The sequence shown here is derived from an EMBL/GenBank/DDBJ whole genome shotgun (WGS) entry which is preliminary data.</text>
</comment>
<sequence>MLELNDFCINRCCAGGLSLPDFMKLANDVGVHNIELRTDIHHGSNFLDDLSIAEFNNLQRNYDVHVANISAEFNLDDRSDWNTKLKGVTELAEIAQKIGADHILFTPIRNADDIRTDEQKFDDLVHNIRIYSDILGTVGVNGLVEPLGFGDSSLRFPWVAQKVLQEADAKNFKLIADTFHYYKAEVTKKDFDEKVDVNRVGLIHLSSITSEKSPEEADDADRYFISANEEDVMKSIDQANWFKESNYFGLYSFEPCAPEINNWSYDKCKQEIANSIDKIIAG</sequence>
<dbReference type="InterPro" id="IPR050312">
    <property type="entry name" value="IolE/XylAMocC-like"/>
</dbReference>
<dbReference type="AlphaFoldDB" id="A0A0F4LNM0"/>
<reference evidence="2 3" key="1">
    <citation type="submission" date="2015-01" db="EMBL/GenBank/DDBJ databases">
        <title>Comparative genomics of the lactic acid bacteria isolated from the honey bee gut.</title>
        <authorList>
            <person name="Ellegaard K.M."/>
            <person name="Tamarit D."/>
            <person name="Javelind E."/>
            <person name="Olofsson T."/>
            <person name="Andersson S.G."/>
            <person name="Vasquez A."/>
        </authorList>
    </citation>
    <scope>NUCLEOTIDE SEQUENCE [LARGE SCALE GENOMIC DNA]</scope>
    <source>
        <strain evidence="2 3">Hma2</strain>
    </source>
</reference>
<dbReference type="Proteomes" id="UP000033612">
    <property type="component" value="Unassembled WGS sequence"/>
</dbReference>
<evidence type="ECO:0000259" key="1">
    <source>
        <dbReference type="Pfam" id="PF01261"/>
    </source>
</evidence>
<dbReference type="InterPro" id="IPR013022">
    <property type="entry name" value="Xyl_isomerase-like_TIM-brl"/>
</dbReference>
<organism evidence="2 3">
    <name type="scientific">Lactobacillus kimbladii</name>
    <dbReference type="NCBI Taxonomy" id="1218506"/>
    <lineage>
        <taxon>Bacteria</taxon>
        <taxon>Bacillati</taxon>
        <taxon>Bacillota</taxon>
        <taxon>Bacilli</taxon>
        <taxon>Lactobacillales</taxon>
        <taxon>Lactobacillaceae</taxon>
        <taxon>Lactobacillus</taxon>
    </lineage>
</organism>
<dbReference type="STRING" id="1218506.JF75_02600"/>
<dbReference type="OrthoDB" id="2274384at2"/>
<protein>
    <recommendedName>
        <fullName evidence="1">Xylose isomerase-like TIM barrel domain-containing protein</fullName>
    </recommendedName>
</protein>